<dbReference type="GO" id="GO:0004601">
    <property type="term" value="F:peroxidase activity"/>
    <property type="evidence" value="ECO:0007669"/>
    <property type="project" value="UniProtKB-KW"/>
</dbReference>
<dbReference type="OrthoDB" id="823504at2759"/>
<keyword evidence="1 4" id="KW-0575">Peroxidase</keyword>
<dbReference type="Gene3D" id="1.10.640.10">
    <property type="entry name" value="Haem peroxidase domain superfamily, animal type"/>
    <property type="match status" value="2"/>
</dbReference>
<evidence type="ECO:0000256" key="3">
    <source>
        <dbReference type="SAM" id="Phobius"/>
    </source>
</evidence>
<keyword evidence="3" id="KW-0812">Transmembrane</keyword>
<keyword evidence="2" id="KW-0349">Heme</keyword>
<dbReference type="PANTHER" id="PTHR11475">
    <property type="entry name" value="OXIDASE/PEROXIDASE"/>
    <property type="match status" value="1"/>
</dbReference>
<keyword evidence="3" id="KW-1133">Transmembrane helix</keyword>
<keyword evidence="3" id="KW-0472">Membrane</keyword>
<sequence>MSHATERTRLLSNEIKPQYVFDSTITRERQRRIKQFQCCLCVIFISTLIIAFVTTIAYSISKSNNEIHNITNSTNTPSDIIVALLTNSWPLPDQRQKEKICNNETEWNNAMAEGQRALDLKNEIAKNNTPLPVNSPSYKHQKVVATSAKARMLAELGYKEEFARRYFPKNTSRICNKNKTKILEHCNHTTSKCNVLQKFRTYNGTCNNLKHPTEFGVAYQPFRRALPPDYADGISKPRVGVNGNPLPSARTVSLEVHRPYFKDDDKFSVVLAVWGQFLDHDMTATALNQGVNGTSISCCLDNQTVHPECFPIKIDPFDPYARYNVTCMEFIRSAPAPTCCLSPREQMNQVTSFIDGSVIYGVDDDTVIELRTMQGGELLMYTTEDNRTLLPISTDLNDGCNRKTESDQGRYCFLTGPDLMEKFNLYPQSSNYFTRYDDSINPSIANNFATAAFRFAHSIIPSLMKFLAKDSSSLEFIQLHKMLFDPFKMYQPGELDRALRGAMDTTIEANDPYFSHELKQHLFEGDSDKKVKLCGLDLVSLNIQRGRDHGLVGYNSWREHCGLRRGCTFEQLRGDIDDDSLRNIQSVYRNVEDIDLYTGILSEKPMNGSILGPTLACLILDQFIRVKNGDRFWYESPNWFTLKQLDEVRKTSLAKIICDNSDNVDTVQPLVMEKIRNDNQLTNCNILPEPNWNSWKEKSARVKISDDDKISIKTYTKESEVRVMVS</sequence>
<reference evidence="4 5" key="1">
    <citation type="submission" date="2017-03" db="EMBL/GenBank/DDBJ databases">
        <title>Genome of the blue death feigning beetle - Asbolus verrucosus.</title>
        <authorList>
            <person name="Rider S.D."/>
        </authorList>
    </citation>
    <scope>NUCLEOTIDE SEQUENCE [LARGE SCALE GENOMIC DNA]</scope>
    <source>
        <strain evidence="4">Butters</strain>
        <tissue evidence="4">Head and leg muscle</tissue>
    </source>
</reference>
<dbReference type="PANTHER" id="PTHR11475:SF141">
    <property type="entry name" value="CARDINAL"/>
    <property type="match status" value="1"/>
</dbReference>
<evidence type="ECO:0000256" key="2">
    <source>
        <dbReference type="PIRSR" id="PIRSR619791-2"/>
    </source>
</evidence>
<dbReference type="GO" id="GO:0046872">
    <property type="term" value="F:metal ion binding"/>
    <property type="evidence" value="ECO:0007669"/>
    <property type="project" value="UniProtKB-KW"/>
</dbReference>
<dbReference type="InterPro" id="IPR019791">
    <property type="entry name" value="Haem_peroxidase_animal"/>
</dbReference>
<comment type="caution">
    <text evidence="4">The sequence shown here is derived from an EMBL/GenBank/DDBJ whole genome shotgun (WGS) entry which is preliminary data.</text>
</comment>
<proteinExistence type="predicted"/>
<organism evidence="4 5">
    <name type="scientific">Asbolus verrucosus</name>
    <name type="common">Desert ironclad beetle</name>
    <dbReference type="NCBI Taxonomy" id="1661398"/>
    <lineage>
        <taxon>Eukaryota</taxon>
        <taxon>Metazoa</taxon>
        <taxon>Ecdysozoa</taxon>
        <taxon>Arthropoda</taxon>
        <taxon>Hexapoda</taxon>
        <taxon>Insecta</taxon>
        <taxon>Pterygota</taxon>
        <taxon>Neoptera</taxon>
        <taxon>Endopterygota</taxon>
        <taxon>Coleoptera</taxon>
        <taxon>Polyphaga</taxon>
        <taxon>Cucujiformia</taxon>
        <taxon>Tenebrionidae</taxon>
        <taxon>Pimeliinae</taxon>
        <taxon>Asbolus</taxon>
    </lineage>
</organism>
<feature type="binding site" description="axial binding residue" evidence="2">
    <location>
        <position position="457"/>
    </location>
    <ligand>
        <name>heme b</name>
        <dbReference type="ChEBI" id="CHEBI:60344"/>
    </ligand>
    <ligandPart>
        <name>Fe</name>
        <dbReference type="ChEBI" id="CHEBI:18248"/>
    </ligandPart>
</feature>
<feature type="non-terminal residue" evidence="4">
    <location>
        <position position="726"/>
    </location>
</feature>
<dbReference type="InterPro" id="IPR037120">
    <property type="entry name" value="Haem_peroxidase_sf_animal"/>
</dbReference>
<feature type="transmembrane region" description="Helical" evidence="3">
    <location>
        <begin position="36"/>
        <end position="60"/>
    </location>
</feature>
<keyword evidence="2" id="KW-0408">Iron</keyword>
<evidence type="ECO:0000256" key="1">
    <source>
        <dbReference type="ARBA" id="ARBA00022559"/>
    </source>
</evidence>
<dbReference type="Pfam" id="PF03098">
    <property type="entry name" value="An_peroxidase"/>
    <property type="match status" value="1"/>
</dbReference>
<keyword evidence="2" id="KW-0479">Metal-binding</keyword>
<keyword evidence="1 4" id="KW-0560">Oxidoreductase</keyword>
<evidence type="ECO:0000313" key="4">
    <source>
        <dbReference type="EMBL" id="RZC33028.1"/>
    </source>
</evidence>
<dbReference type="GO" id="GO:0020037">
    <property type="term" value="F:heme binding"/>
    <property type="evidence" value="ECO:0007669"/>
    <property type="project" value="InterPro"/>
</dbReference>
<dbReference type="Proteomes" id="UP000292052">
    <property type="component" value="Unassembled WGS sequence"/>
</dbReference>
<evidence type="ECO:0000313" key="5">
    <source>
        <dbReference type="Proteomes" id="UP000292052"/>
    </source>
</evidence>
<dbReference type="AlphaFoldDB" id="A0A482VKY3"/>
<keyword evidence="5" id="KW-1185">Reference proteome</keyword>
<gene>
    <name evidence="4" type="ORF">BDFB_001190</name>
</gene>
<dbReference type="EMBL" id="QDEB01092637">
    <property type="protein sequence ID" value="RZC33028.1"/>
    <property type="molecule type" value="Genomic_DNA"/>
</dbReference>
<dbReference type="PROSITE" id="PS50292">
    <property type="entry name" value="PEROXIDASE_3"/>
    <property type="match status" value="1"/>
</dbReference>
<dbReference type="CDD" id="cd09823">
    <property type="entry name" value="peroxinectin_like"/>
    <property type="match status" value="1"/>
</dbReference>
<accession>A0A482VKY3</accession>
<protein>
    <submittedName>
        <fullName evidence="4">Peroxidase</fullName>
    </submittedName>
</protein>
<dbReference type="PRINTS" id="PR00457">
    <property type="entry name" value="ANPEROXIDASE"/>
</dbReference>
<name>A0A482VKY3_ASBVE</name>
<dbReference type="GO" id="GO:0006979">
    <property type="term" value="P:response to oxidative stress"/>
    <property type="evidence" value="ECO:0007669"/>
    <property type="project" value="InterPro"/>
</dbReference>
<dbReference type="InterPro" id="IPR010255">
    <property type="entry name" value="Haem_peroxidase_sf"/>
</dbReference>
<dbReference type="SUPFAM" id="SSF48113">
    <property type="entry name" value="Heme-dependent peroxidases"/>
    <property type="match status" value="1"/>
</dbReference>